<dbReference type="GO" id="GO:0034599">
    <property type="term" value="P:cellular response to oxidative stress"/>
    <property type="evidence" value="ECO:0007669"/>
    <property type="project" value="TreeGrafter"/>
</dbReference>
<dbReference type="PROSITE" id="PS51355">
    <property type="entry name" value="GLUTATHIONE_PEROXID_3"/>
    <property type="match status" value="1"/>
</dbReference>
<keyword evidence="9" id="KW-1185">Reference proteome</keyword>
<dbReference type="InterPro" id="IPR029759">
    <property type="entry name" value="GPX_AS"/>
</dbReference>
<dbReference type="Gene3D" id="3.40.30.10">
    <property type="entry name" value="Glutaredoxin"/>
    <property type="match status" value="1"/>
</dbReference>
<evidence type="ECO:0000256" key="3">
    <source>
        <dbReference type="ARBA" id="ARBA00023002"/>
    </source>
</evidence>
<evidence type="ECO:0000259" key="7">
    <source>
        <dbReference type="PROSITE" id="PS51352"/>
    </source>
</evidence>
<reference evidence="8 9" key="1">
    <citation type="submission" date="2017-10" db="EMBL/GenBank/DDBJ databases">
        <title>Nyctiphanis sp. nov., isolated from the stomach of the euphausiid Nyctiphanes simplex (Hansen, 1911) in the Gulf of California.</title>
        <authorList>
            <person name="Gomez-Gil B."/>
            <person name="Aguilar-Mendez M."/>
            <person name="Lopez-Cortes A."/>
            <person name="Gomez-Gutierrez J."/>
            <person name="Roque A."/>
            <person name="Lang E."/>
            <person name="Gonzalez-Castillo A."/>
        </authorList>
    </citation>
    <scope>NUCLEOTIDE SEQUENCE [LARGE SCALE GENOMIC DNA]</scope>
    <source>
        <strain evidence="8 9">CAIM 600</strain>
    </source>
</reference>
<dbReference type="OrthoDB" id="9785502at2"/>
<dbReference type="PANTHER" id="PTHR11592:SF44">
    <property type="entry name" value="GLUTATHIONE PEROXIDASE"/>
    <property type="match status" value="1"/>
</dbReference>
<dbReference type="Proteomes" id="UP000290287">
    <property type="component" value="Unassembled WGS sequence"/>
</dbReference>
<dbReference type="AlphaFoldDB" id="A0A4Q0YC01"/>
<dbReference type="PRINTS" id="PR01011">
    <property type="entry name" value="GLUTPROXDASE"/>
</dbReference>
<dbReference type="SUPFAM" id="SSF52833">
    <property type="entry name" value="Thioredoxin-like"/>
    <property type="match status" value="1"/>
</dbReference>
<comment type="similarity">
    <text evidence="1 5">Belongs to the glutathione peroxidase family.</text>
</comment>
<name>A0A4Q0YC01_9GAMM</name>
<dbReference type="PROSITE" id="PS00460">
    <property type="entry name" value="GLUTATHIONE_PEROXID_1"/>
    <property type="match status" value="1"/>
</dbReference>
<protein>
    <recommendedName>
        <fullName evidence="5">Glutathione peroxidase</fullName>
    </recommendedName>
</protein>
<comment type="caution">
    <text evidence="8">The sequence shown here is derived from an EMBL/GenBank/DDBJ whole genome shotgun (WGS) entry which is preliminary data.</text>
</comment>
<dbReference type="InterPro" id="IPR000889">
    <property type="entry name" value="Glutathione_peroxidase"/>
</dbReference>
<keyword evidence="2 5" id="KW-0575">Peroxidase</keyword>
<dbReference type="InterPro" id="IPR036249">
    <property type="entry name" value="Thioredoxin-like_sf"/>
</dbReference>
<keyword evidence="6" id="KW-0732">Signal</keyword>
<dbReference type="PANTHER" id="PTHR11592">
    <property type="entry name" value="GLUTATHIONE PEROXIDASE"/>
    <property type="match status" value="1"/>
</dbReference>
<evidence type="ECO:0000256" key="1">
    <source>
        <dbReference type="ARBA" id="ARBA00006926"/>
    </source>
</evidence>
<dbReference type="RefSeq" id="WP_129124421.1">
    <property type="nucleotide sequence ID" value="NZ_PEIB01000067.1"/>
</dbReference>
<feature type="domain" description="Thioredoxin" evidence="7">
    <location>
        <begin position="9"/>
        <end position="186"/>
    </location>
</feature>
<evidence type="ECO:0000313" key="8">
    <source>
        <dbReference type="EMBL" id="RXJ67886.1"/>
    </source>
</evidence>
<gene>
    <name evidence="8" type="ORF">CS022_24320</name>
</gene>
<sequence>MKKRIATFFLVLVPLLLVALSPSTKASESCPPLLEHSYKKLNSSEDVNLCETLKGQVVLVVNTASQCGYTPQFKQLESLYQTYKDRGFTVVGFPSNDFYQDRGSEAETAKVCYINYGVTFPMMEKTKVRGADSEGIFRQLADTSGVEPKWNFYKYLLDRDGKVIGVFPSNSEPMSATFQKVVEAAL</sequence>
<dbReference type="EMBL" id="PEIB01000067">
    <property type="protein sequence ID" value="RXJ67886.1"/>
    <property type="molecule type" value="Genomic_DNA"/>
</dbReference>
<dbReference type="CDD" id="cd00340">
    <property type="entry name" value="GSH_Peroxidase"/>
    <property type="match status" value="1"/>
</dbReference>
<organism evidence="8 9">
    <name type="scientific">Veronia nyctiphanis</name>
    <dbReference type="NCBI Taxonomy" id="1278244"/>
    <lineage>
        <taxon>Bacteria</taxon>
        <taxon>Pseudomonadati</taxon>
        <taxon>Pseudomonadota</taxon>
        <taxon>Gammaproteobacteria</taxon>
        <taxon>Vibrionales</taxon>
        <taxon>Vibrionaceae</taxon>
        <taxon>Veronia</taxon>
    </lineage>
</organism>
<evidence type="ECO:0000256" key="4">
    <source>
        <dbReference type="PIRSR" id="PIRSR000303-1"/>
    </source>
</evidence>
<evidence type="ECO:0000256" key="5">
    <source>
        <dbReference type="RuleBase" id="RU000499"/>
    </source>
</evidence>
<feature type="chain" id="PRO_5020289522" description="Glutathione peroxidase" evidence="6">
    <location>
        <begin position="27"/>
        <end position="186"/>
    </location>
</feature>
<accession>A0A4Q0YC01</accession>
<evidence type="ECO:0000256" key="6">
    <source>
        <dbReference type="SAM" id="SignalP"/>
    </source>
</evidence>
<proteinExistence type="inferred from homology"/>
<dbReference type="PIRSF" id="PIRSF000303">
    <property type="entry name" value="Glutathion_perox"/>
    <property type="match status" value="1"/>
</dbReference>
<keyword evidence="3 5" id="KW-0560">Oxidoreductase</keyword>
<dbReference type="GO" id="GO:0004601">
    <property type="term" value="F:peroxidase activity"/>
    <property type="evidence" value="ECO:0007669"/>
    <property type="project" value="UniProtKB-KW"/>
</dbReference>
<dbReference type="PROSITE" id="PS51352">
    <property type="entry name" value="THIOREDOXIN_2"/>
    <property type="match status" value="1"/>
</dbReference>
<evidence type="ECO:0000313" key="9">
    <source>
        <dbReference type="Proteomes" id="UP000290287"/>
    </source>
</evidence>
<feature type="active site" evidence="4">
    <location>
        <position position="67"/>
    </location>
</feature>
<evidence type="ECO:0000256" key="2">
    <source>
        <dbReference type="ARBA" id="ARBA00022559"/>
    </source>
</evidence>
<dbReference type="Pfam" id="PF00255">
    <property type="entry name" value="GSHPx"/>
    <property type="match status" value="1"/>
</dbReference>
<feature type="signal peptide" evidence="6">
    <location>
        <begin position="1"/>
        <end position="26"/>
    </location>
</feature>
<dbReference type="InterPro" id="IPR013766">
    <property type="entry name" value="Thioredoxin_domain"/>
</dbReference>